<reference evidence="1 2" key="1">
    <citation type="journal article" date="2019" name="Sci. Rep.">
        <title>Orb-weaving spider Araneus ventricosus genome elucidates the spidroin gene catalogue.</title>
        <authorList>
            <person name="Kono N."/>
            <person name="Nakamura H."/>
            <person name="Ohtoshi R."/>
            <person name="Moran D.A.P."/>
            <person name="Shinohara A."/>
            <person name="Yoshida Y."/>
            <person name="Fujiwara M."/>
            <person name="Mori M."/>
            <person name="Tomita M."/>
            <person name="Arakawa K."/>
        </authorList>
    </citation>
    <scope>NUCLEOTIDE SEQUENCE [LARGE SCALE GENOMIC DNA]</scope>
</reference>
<comment type="caution">
    <text evidence="1">The sequence shown here is derived from an EMBL/GenBank/DDBJ whole genome shotgun (WGS) entry which is preliminary data.</text>
</comment>
<dbReference type="AlphaFoldDB" id="A0A4Y2MT60"/>
<sequence>MSFIKNLLRKAMLEKWQVHWNESVTGRSAFNIIPKVIIFFTENGPFRSNLKRSERLLHLRRYWNSTSLCHRVHSHDLLTFKKTNAKSNTRMAYESCGQQPSPGIKSLKY</sequence>
<dbReference type="Proteomes" id="UP000499080">
    <property type="component" value="Unassembled WGS sequence"/>
</dbReference>
<gene>
    <name evidence="1" type="ORF">AVEN_68443_1</name>
</gene>
<dbReference type="EMBL" id="BGPR01007834">
    <property type="protein sequence ID" value="GBN29873.1"/>
    <property type="molecule type" value="Genomic_DNA"/>
</dbReference>
<proteinExistence type="predicted"/>
<organism evidence="1 2">
    <name type="scientific">Araneus ventricosus</name>
    <name type="common">Orbweaver spider</name>
    <name type="synonym">Epeira ventricosa</name>
    <dbReference type="NCBI Taxonomy" id="182803"/>
    <lineage>
        <taxon>Eukaryota</taxon>
        <taxon>Metazoa</taxon>
        <taxon>Ecdysozoa</taxon>
        <taxon>Arthropoda</taxon>
        <taxon>Chelicerata</taxon>
        <taxon>Arachnida</taxon>
        <taxon>Araneae</taxon>
        <taxon>Araneomorphae</taxon>
        <taxon>Entelegynae</taxon>
        <taxon>Araneoidea</taxon>
        <taxon>Araneidae</taxon>
        <taxon>Araneus</taxon>
    </lineage>
</organism>
<accession>A0A4Y2MT60</accession>
<evidence type="ECO:0000313" key="1">
    <source>
        <dbReference type="EMBL" id="GBN29873.1"/>
    </source>
</evidence>
<protein>
    <submittedName>
        <fullName evidence="1">Uncharacterized protein</fullName>
    </submittedName>
</protein>
<evidence type="ECO:0000313" key="2">
    <source>
        <dbReference type="Proteomes" id="UP000499080"/>
    </source>
</evidence>
<keyword evidence="2" id="KW-1185">Reference proteome</keyword>
<name>A0A4Y2MT60_ARAVE</name>